<name>A0A0H2RRT4_9AGAM</name>
<keyword evidence="2" id="KW-1185">Reference proteome</keyword>
<accession>A0A0H2RRT4</accession>
<dbReference type="InParanoid" id="A0A0H2RRT4"/>
<gene>
    <name evidence="1" type="ORF">SCHPADRAFT_939615</name>
</gene>
<dbReference type="Proteomes" id="UP000053477">
    <property type="component" value="Unassembled WGS sequence"/>
</dbReference>
<organism evidence="1 2">
    <name type="scientific">Schizopora paradoxa</name>
    <dbReference type="NCBI Taxonomy" id="27342"/>
    <lineage>
        <taxon>Eukaryota</taxon>
        <taxon>Fungi</taxon>
        <taxon>Dikarya</taxon>
        <taxon>Basidiomycota</taxon>
        <taxon>Agaricomycotina</taxon>
        <taxon>Agaricomycetes</taxon>
        <taxon>Hymenochaetales</taxon>
        <taxon>Schizoporaceae</taxon>
        <taxon>Schizopora</taxon>
    </lineage>
</organism>
<dbReference type="AlphaFoldDB" id="A0A0H2RRT4"/>
<reference evidence="1 2" key="1">
    <citation type="submission" date="2015-04" db="EMBL/GenBank/DDBJ databases">
        <title>Complete genome sequence of Schizopora paradoxa KUC8140, a cosmopolitan wood degrader in East Asia.</title>
        <authorList>
            <consortium name="DOE Joint Genome Institute"/>
            <person name="Min B."/>
            <person name="Park H."/>
            <person name="Jang Y."/>
            <person name="Kim J.-J."/>
            <person name="Kim K.H."/>
            <person name="Pangilinan J."/>
            <person name="Lipzen A."/>
            <person name="Riley R."/>
            <person name="Grigoriev I.V."/>
            <person name="Spatafora J.W."/>
            <person name="Choi I.-G."/>
        </authorList>
    </citation>
    <scope>NUCLEOTIDE SEQUENCE [LARGE SCALE GENOMIC DNA]</scope>
    <source>
        <strain evidence="1 2">KUC8140</strain>
    </source>
</reference>
<sequence>MPSSFFDDIGEDDTSTAYTYYSTWSTNYTTSNLPGSGRIVGNFYSWAGSALEHGIAKLVSRSAKRVHEEAVAALQKGGFRAMFESDDVRSTFRNIFIRRGEFGEVVSFSWRRPSIEYSIEWSYWFKLASRCLSTRPNASVEAAIPVNIDQVSSPTSCFSEFEGILLNCADTVDSLFANEFMHYYWNGKGIESFIRKKGFDDPALLNFAKGLIANWEIYFTITKQLALYFFADSVCSNSGGFFDGLWESLEHFEQSDVLEDDNSLAIWSSVFNIHYFLRSVKIEKVLQREYPTFASTWEETCCHYLPGVRHEKIRKRLSSLRDLYGPTVRERYPPRKWTVAATEGH</sequence>
<dbReference type="EMBL" id="KQ085945">
    <property type="protein sequence ID" value="KLO14317.1"/>
    <property type="molecule type" value="Genomic_DNA"/>
</dbReference>
<proteinExistence type="predicted"/>
<evidence type="ECO:0000313" key="2">
    <source>
        <dbReference type="Proteomes" id="UP000053477"/>
    </source>
</evidence>
<protein>
    <submittedName>
        <fullName evidence="1">Uncharacterized protein</fullName>
    </submittedName>
</protein>
<evidence type="ECO:0000313" key="1">
    <source>
        <dbReference type="EMBL" id="KLO14317.1"/>
    </source>
</evidence>
<dbReference type="OrthoDB" id="3054074at2759"/>